<dbReference type="EMBL" id="JACJPW010000018">
    <property type="protein sequence ID" value="MBD2181253.1"/>
    <property type="molecule type" value="Genomic_DNA"/>
</dbReference>
<keyword evidence="2" id="KW-1185">Reference proteome</keyword>
<comment type="caution">
    <text evidence="1">The sequence shown here is derived from an EMBL/GenBank/DDBJ whole genome shotgun (WGS) entry which is preliminary data.</text>
</comment>
<name>A0A926ZFL0_9CYAN</name>
<protein>
    <submittedName>
        <fullName evidence="1">Uncharacterized protein</fullName>
    </submittedName>
</protein>
<reference evidence="1" key="1">
    <citation type="journal article" date="2015" name="ISME J.">
        <title>Draft Genome Sequence of Streptomyces incarnatus NRRL8089, which Produces the Nucleoside Antibiotic Sinefungin.</title>
        <authorList>
            <person name="Oshima K."/>
            <person name="Hattori M."/>
            <person name="Shimizu H."/>
            <person name="Fukuda K."/>
            <person name="Nemoto M."/>
            <person name="Inagaki K."/>
            <person name="Tamura T."/>
        </authorList>
    </citation>
    <scope>NUCLEOTIDE SEQUENCE</scope>
    <source>
        <strain evidence="1">FACHB-1375</strain>
    </source>
</reference>
<accession>A0A926ZFL0</accession>
<evidence type="ECO:0000313" key="2">
    <source>
        <dbReference type="Proteomes" id="UP000641646"/>
    </source>
</evidence>
<evidence type="ECO:0000313" key="1">
    <source>
        <dbReference type="EMBL" id="MBD2181253.1"/>
    </source>
</evidence>
<gene>
    <name evidence="1" type="ORF">H6G03_09075</name>
</gene>
<dbReference type="Proteomes" id="UP000641646">
    <property type="component" value="Unassembled WGS sequence"/>
</dbReference>
<organism evidence="1 2">
    <name type="scientific">Aerosakkonema funiforme FACHB-1375</name>
    <dbReference type="NCBI Taxonomy" id="2949571"/>
    <lineage>
        <taxon>Bacteria</taxon>
        <taxon>Bacillati</taxon>
        <taxon>Cyanobacteriota</taxon>
        <taxon>Cyanophyceae</taxon>
        <taxon>Oscillatoriophycideae</taxon>
        <taxon>Aerosakkonematales</taxon>
        <taxon>Aerosakkonemataceae</taxon>
        <taxon>Aerosakkonema</taxon>
    </lineage>
</organism>
<reference evidence="1" key="2">
    <citation type="submission" date="2020-08" db="EMBL/GenBank/DDBJ databases">
        <authorList>
            <person name="Chen M."/>
            <person name="Teng W."/>
            <person name="Zhao L."/>
            <person name="Hu C."/>
            <person name="Zhou Y."/>
            <person name="Han B."/>
            <person name="Song L."/>
            <person name="Shu W."/>
        </authorList>
    </citation>
    <scope>NUCLEOTIDE SEQUENCE</scope>
    <source>
        <strain evidence="1">FACHB-1375</strain>
    </source>
</reference>
<sequence length="173" mass="19978">MPKKTTISTFSTGEKLALLATSAIATTAFLVAIGLTSPANAQECIQNGGLAVCLNDGSLLNNRQREGRSRYDKINKIYREVLERDADEMELRTWYRELERRRSLRDIRHDIAKSREAQDAINRIYIEVLGQIADRKNLEMWTKHLARGRTMREVRQEIERIAQAQNTPGYTWR</sequence>
<proteinExistence type="predicted"/>
<dbReference type="AlphaFoldDB" id="A0A926ZFL0"/>
<dbReference type="RefSeq" id="WP_190464018.1">
    <property type="nucleotide sequence ID" value="NZ_JACJPW010000018.1"/>
</dbReference>